<feature type="domain" description="Intradiol ring-cleavage dioxygenases" evidence="4">
    <location>
        <begin position="42"/>
        <end position="162"/>
    </location>
</feature>
<dbReference type="PANTHER" id="PTHR33711:SF11">
    <property type="entry name" value="DIOXYGENASE"/>
    <property type="match status" value="1"/>
</dbReference>
<dbReference type="InterPro" id="IPR006311">
    <property type="entry name" value="TAT_signal"/>
</dbReference>
<evidence type="ECO:0000256" key="2">
    <source>
        <dbReference type="ARBA" id="ARBA00022964"/>
    </source>
</evidence>
<accession>A0ABW1ATQ6</accession>
<keyword evidence="2" id="KW-0223">Dioxygenase</keyword>
<evidence type="ECO:0000256" key="3">
    <source>
        <dbReference type="ARBA" id="ARBA00023002"/>
    </source>
</evidence>
<evidence type="ECO:0000313" key="6">
    <source>
        <dbReference type="Proteomes" id="UP001595974"/>
    </source>
</evidence>
<organism evidence="5 6">
    <name type="scientific">Thauera sinica</name>
    <dbReference type="NCBI Taxonomy" id="2665146"/>
    <lineage>
        <taxon>Bacteria</taxon>
        <taxon>Pseudomonadati</taxon>
        <taxon>Pseudomonadota</taxon>
        <taxon>Betaproteobacteria</taxon>
        <taxon>Rhodocyclales</taxon>
        <taxon>Zoogloeaceae</taxon>
        <taxon>Thauera</taxon>
    </lineage>
</organism>
<dbReference type="InterPro" id="IPR000627">
    <property type="entry name" value="Intradiol_dOase_C"/>
</dbReference>
<dbReference type="RefSeq" id="WP_096447231.1">
    <property type="nucleotide sequence ID" value="NZ_JBHSOG010000051.1"/>
</dbReference>
<dbReference type="PROSITE" id="PS51318">
    <property type="entry name" value="TAT"/>
    <property type="match status" value="1"/>
</dbReference>
<evidence type="ECO:0000259" key="4">
    <source>
        <dbReference type="Pfam" id="PF00775"/>
    </source>
</evidence>
<dbReference type="PANTHER" id="PTHR33711">
    <property type="entry name" value="DIOXYGENASE, PUTATIVE (AFU_ORTHOLOGUE AFUA_2G02910)-RELATED"/>
    <property type="match status" value="1"/>
</dbReference>
<name>A0ABW1ATQ6_9RHOO</name>
<dbReference type="Proteomes" id="UP001595974">
    <property type="component" value="Unassembled WGS sequence"/>
</dbReference>
<evidence type="ECO:0000313" key="5">
    <source>
        <dbReference type="EMBL" id="MFC5770517.1"/>
    </source>
</evidence>
<keyword evidence="6" id="KW-1185">Reference proteome</keyword>
<dbReference type="CDD" id="cd00421">
    <property type="entry name" value="intradiol_dioxygenase"/>
    <property type="match status" value="1"/>
</dbReference>
<reference evidence="6" key="1">
    <citation type="journal article" date="2019" name="Int. J. Syst. Evol. Microbiol.">
        <title>The Global Catalogue of Microorganisms (GCM) 10K type strain sequencing project: providing services to taxonomists for standard genome sequencing and annotation.</title>
        <authorList>
            <consortium name="The Broad Institute Genomics Platform"/>
            <consortium name="The Broad Institute Genome Sequencing Center for Infectious Disease"/>
            <person name="Wu L."/>
            <person name="Ma J."/>
        </authorList>
    </citation>
    <scope>NUCLEOTIDE SEQUENCE [LARGE SCALE GENOMIC DNA]</scope>
    <source>
        <strain evidence="6">SHR3</strain>
    </source>
</reference>
<dbReference type="Pfam" id="PF00775">
    <property type="entry name" value="Dioxygenase_C"/>
    <property type="match status" value="1"/>
</dbReference>
<comment type="caution">
    <text evidence="5">The sequence shown here is derived from an EMBL/GenBank/DDBJ whole genome shotgun (WGS) entry which is preliminary data.</text>
</comment>
<sequence>MTDRRTLLAAGAGLLLAGGLPARALARAVPLHCGPTGSATAGPFYVANAPSAMEINLLRAPGTPLRLSGRVLGGASGDRALAGARIELWHADADGRYHPEDNGDIARYRAEEINLRGQVAADAEGRFAFTSIVPGRYGNRRRHLHWRLVADGHRALVTQTYWLEERGSAAERSDPVDRNPEDCRWIDFRAADGVTAGDVLFVLRPLA</sequence>
<dbReference type="SUPFAM" id="SSF49482">
    <property type="entry name" value="Aromatic compound dioxygenase"/>
    <property type="match status" value="1"/>
</dbReference>
<dbReference type="InterPro" id="IPR015889">
    <property type="entry name" value="Intradiol_dOase_core"/>
</dbReference>
<gene>
    <name evidence="5" type="ORF">ACFPTN_14130</name>
</gene>
<keyword evidence="3" id="KW-0560">Oxidoreductase</keyword>
<dbReference type="EMBL" id="JBHSOG010000051">
    <property type="protein sequence ID" value="MFC5770517.1"/>
    <property type="molecule type" value="Genomic_DNA"/>
</dbReference>
<protein>
    <recommendedName>
        <fullName evidence="4">Intradiol ring-cleavage dioxygenases domain-containing protein</fullName>
    </recommendedName>
</protein>
<comment type="similarity">
    <text evidence="1">Belongs to the intradiol ring-cleavage dioxygenase family.</text>
</comment>
<evidence type="ECO:0000256" key="1">
    <source>
        <dbReference type="ARBA" id="ARBA00007825"/>
    </source>
</evidence>
<proteinExistence type="inferred from homology"/>
<dbReference type="Gene3D" id="2.60.130.10">
    <property type="entry name" value="Aromatic compound dioxygenase"/>
    <property type="match status" value="1"/>
</dbReference>
<dbReference type="InterPro" id="IPR050770">
    <property type="entry name" value="Intradiol_RC_Dioxygenase"/>
</dbReference>